<dbReference type="InterPro" id="IPR010390">
    <property type="entry name" value="ABC-2_transporter-like"/>
</dbReference>
<keyword evidence="1" id="KW-0812">Transmembrane</keyword>
<feature type="transmembrane region" description="Helical" evidence="1">
    <location>
        <begin position="234"/>
        <end position="252"/>
    </location>
</feature>
<organism evidence="2 3">
    <name type="scientific">Calidifontibacter indicus</name>
    <dbReference type="NCBI Taxonomy" id="419650"/>
    <lineage>
        <taxon>Bacteria</taxon>
        <taxon>Bacillati</taxon>
        <taxon>Actinomycetota</taxon>
        <taxon>Actinomycetes</taxon>
        <taxon>Micrococcales</taxon>
        <taxon>Dermacoccaceae</taxon>
        <taxon>Calidifontibacter</taxon>
    </lineage>
</organism>
<feature type="transmembrane region" description="Helical" evidence="1">
    <location>
        <begin position="57"/>
        <end position="76"/>
    </location>
</feature>
<evidence type="ECO:0000313" key="2">
    <source>
        <dbReference type="EMBL" id="REF30007.1"/>
    </source>
</evidence>
<evidence type="ECO:0000313" key="3">
    <source>
        <dbReference type="Proteomes" id="UP000256253"/>
    </source>
</evidence>
<keyword evidence="1" id="KW-0472">Membrane</keyword>
<keyword evidence="1" id="KW-1133">Transmembrane helix</keyword>
<evidence type="ECO:0000256" key="1">
    <source>
        <dbReference type="SAM" id="Phobius"/>
    </source>
</evidence>
<dbReference type="AlphaFoldDB" id="A0A3D9UL65"/>
<protein>
    <submittedName>
        <fullName evidence="2">ABC-2 type transport system permease protein</fullName>
    </submittedName>
</protein>
<dbReference type="OrthoDB" id="62003at2"/>
<sequence>MRPYWKLFLAGIRQQATYRLAMLGGLIANATFGFLKTAILSATVVAGGGMVGGYDGAMMATYVWVGQGMLGSLNLNGRLDLAHRIKSGDVTTDFLRPLDVQAATVATEVGKAVYALLPRGVPSVVIGALFVGLGTPASPLTWLLAFVSLALGMIVSQTTVYVLATAGFWLIELRGLQTMYMMLSGFLAGLFVPVSLFPRWLEVLAHATPFPAMMQYPIGIFTEHGGPSGAWERLGAQCFWIAVTWVAGALLTRLGRHRLEVQGG</sequence>
<dbReference type="PANTHER" id="PTHR36832">
    <property type="entry name" value="SLR1174 PROTEIN-RELATED"/>
    <property type="match status" value="1"/>
</dbReference>
<feature type="transmembrane region" description="Helical" evidence="1">
    <location>
        <begin position="120"/>
        <end position="137"/>
    </location>
</feature>
<dbReference type="EMBL" id="QTUA01000001">
    <property type="protein sequence ID" value="REF30007.1"/>
    <property type="molecule type" value="Genomic_DNA"/>
</dbReference>
<accession>A0A3D9UL65</accession>
<dbReference type="PANTHER" id="PTHR36832:SF2">
    <property type="entry name" value="INTEGRAL MEMBRANE PROTEIN"/>
    <property type="match status" value="1"/>
</dbReference>
<gene>
    <name evidence="2" type="ORF">DFJ65_0997</name>
</gene>
<dbReference type="Pfam" id="PF06182">
    <property type="entry name" value="ABC2_membrane_6"/>
    <property type="match status" value="1"/>
</dbReference>
<dbReference type="Proteomes" id="UP000256253">
    <property type="component" value="Unassembled WGS sequence"/>
</dbReference>
<feature type="transmembrane region" description="Helical" evidence="1">
    <location>
        <begin position="143"/>
        <end position="171"/>
    </location>
</feature>
<reference evidence="2 3" key="1">
    <citation type="submission" date="2018-08" db="EMBL/GenBank/DDBJ databases">
        <title>Sequencing the genomes of 1000 actinobacteria strains.</title>
        <authorList>
            <person name="Klenk H.-P."/>
        </authorList>
    </citation>
    <scope>NUCLEOTIDE SEQUENCE [LARGE SCALE GENOMIC DNA]</scope>
    <source>
        <strain evidence="2 3">DSM 22967</strain>
    </source>
</reference>
<feature type="transmembrane region" description="Helical" evidence="1">
    <location>
        <begin position="20"/>
        <end position="45"/>
    </location>
</feature>
<keyword evidence="3" id="KW-1185">Reference proteome</keyword>
<proteinExistence type="predicted"/>
<feature type="transmembrane region" description="Helical" evidence="1">
    <location>
        <begin position="183"/>
        <end position="201"/>
    </location>
</feature>
<name>A0A3D9UL65_9MICO</name>
<comment type="caution">
    <text evidence="2">The sequence shown here is derived from an EMBL/GenBank/DDBJ whole genome shotgun (WGS) entry which is preliminary data.</text>
</comment>